<dbReference type="AlphaFoldDB" id="A0AAV0XHF3"/>
<name>A0AAV0XHF3_9HEMI</name>
<comment type="catalytic activity">
    <reaction evidence="1">
        <text>ATP + H2O = ADP + phosphate + H(+)</text>
        <dbReference type="Rhea" id="RHEA:13065"/>
        <dbReference type="ChEBI" id="CHEBI:15377"/>
        <dbReference type="ChEBI" id="CHEBI:15378"/>
        <dbReference type="ChEBI" id="CHEBI:30616"/>
        <dbReference type="ChEBI" id="CHEBI:43474"/>
        <dbReference type="ChEBI" id="CHEBI:456216"/>
        <dbReference type="EC" id="5.6.2.3"/>
    </reaction>
</comment>
<accession>A0AAV0XHF3</accession>
<keyword evidence="1" id="KW-0347">Helicase</keyword>
<dbReference type="GO" id="GO:0006310">
    <property type="term" value="P:DNA recombination"/>
    <property type="evidence" value="ECO:0007669"/>
    <property type="project" value="UniProtKB-KW"/>
</dbReference>
<organism evidence="3 4">
    <name type="scientific">Macrosiphum euphorbiae</name>
    <name type="common">potato aphid</name>
    <dbReference type="NCBI Taxonomy" id="13131"/>
    <lineage>
        <taxon>Eukaryota</taxon>
        <taxon>Metazoa</taxon>
        <taxon>Ecdysozoa</taxon>
        <taxon>Arthropoda</taxon>
        <taxon>Hexapoda</taxon>
        <taxon>Insecta</taxon>
        <taxon>Pterygota</taxon>
        <taxon>Neoptera</taxon>
        <taxon>Paraneoptera</taxon>
        <taxon>Hemiptera</taxon>
        <taxon>Sternorrhyncha</taxon>
        <taxon>Aphidomorpha</taxon>
        <taxon>Aphidoidea</taxon>
        <taxon>Aphididae</taxon>
        <taxon>Macrosiphini</taxon>
        <taxon>Macrosiphum</taxon>
    </lineage>
</organism>
<dbReference type="GO" id="GO:0005524">
    <property type="term" value="F:ATP binding"/>
    <property type="evidence" value="ECO:0007669"/>
    <property type="project" value="UniProtKB-KW"/>
</dbReference>
<evidence type="ECO:0000313" key="3">
    <source>
        <dbReference type="EMBL" id="CAI6366972.1"/>
    </source>
</evidence>
<dbReference type="Proteomes" id="UP001160148">
    <property type="component" value="Unassembled WGS sequence"/>
</dbReference>
<keyword evidence="1" id="KW-0227">DNA damage</keyword>
<proteinExistence type="inferred from homology"/>
<dbReference type="InterPro" id="IPR010285">
    <property type="entry name" value="DNA_helicase_pif1-like_DEAD"/>
</dbReference>
<protein>
    <recommendedName>
        <fullName evidence="1">ATP-dependent DNA helicase</fullName>
        <ecNumber evidence="1">5.6.2.3</ecNumber>
    </recommendedName>
</protein>
<reference evidence="3 4" key="1">
    <citation type="submission" date="2023-01" db="EMBL/GenBank/DDBJ databases">
        <authorList>
            <person name="Whitehead M."/>
        </authorList>
    </citation>
    <scope>NUCLEOTIDE SEQUENCE [LARGE SCALE GENOMIC DNA]</scope>
</reference>
<evidence type="ECO:0000313" key="4">
    <source>
        <dbReference type="Proteomes" id="UP001160148"/>
    </source>
</evidence>
<dbReference type="PANTHER" id="PTHR10492:SF78">
    <property type="entry name" value="ATP-DEPENDENT DNA HELICASE"/>
    <property type="match status" value="1"/>
</dbReference>
<dbReference type="Pfam" id="PF05970">
    <property type="entry name" value="PIF1"/>
    <property type="match status" value="1"/>
</dbReference>
<dbReference type="PANTHER" id="PTHR10492">
    <property type="match status" value="1"/>
</dbReference>
<evidence type="ECO:0000259" key="2">
    <source>
        <dbReference type="Pfam" id="PF05970"/>
    </source>
</evidence>
<keyword evidence="1" id="KW-0378">Hydrolase</keyword>
<gene>
    <name evidence="3" type="ORF">MEUPH1_LOCUS21498</name>
</gene>
<dbReference type="GO" id="GO:0006281">
    <property type="term" value="P:DNA repair"/>
    <property type="evidence" value="ECO:0007669"/>
    <property type="project" value="UniProtKB-KW"/>
</dbReference>
<keyword evidence="1" id="KW-0067">ATP-binding</keyword>
<keyword evidence="1" id="KW-0547">Nucleotide-binding</keyword>
<evidence type="ECO:0000256" key="1">
    <source>
        <dbReference type="RuleBase" id="RU363044"/>
    </source>
</evidence>
<sequence>MAHKKAIEALNRSLIDLTGKNDIMGRITIAFSCDFRQILPVVPRGTKTDEIHVCIKSSNFWEHVIRLKLTSNIRVQLNEFSKFLLDIGEGKLPIDENNH</sequence>
<dbReference type="GO" id="GO:0016787">
    <property type="term" value="F:hydrolase activity"/>
    <property type="evidence" value="ECO:0007669"/>
    <property type="project" value="UniProtKB-KW"/>
</dbReference>
<dbReference type="GO" id="GO:0043139">
    <property type="term" value="F:5'-3' DNA helicase activity"/>
    <property type="evidence" value="ECO:0007669"/>
    <property type="project" value="UniProtKB-EC"/>
</dbReference>
<comment type="caution">
    <text evidence="3">The sequence shown here is derived from an EMBL/GenBank/DDBJ whole genome shotgun (WGS) entry which is preliminary data.</text>
</comment>
<comment type="similarity">
    <text evidence="1">Belongs to the helicase family.</text>
</comment>
<dbReference type="GO" id="GO:0000723">
    <property type="term" value="P:telomere maintenance"/>
    <property type="evidence" value="ECO:0007669"/>
    <property type="project" value="InterPro"/>
</dbReference>
<feature type="domain" description="DNA helicase Pif1-like DEAD-box helicase" evidence="2">
    <location>
        <begin position="1"/>
        <end position="94"/>
    </location>
</feature>
<keyword evidence="1" id="KW-0234">DNA repair</keyword>
<dbReference type="EC" id="5.6.2.3" evidence="1"/>
<comment type="cofactor">
    <cofactor evidence="1">
        <name>Mg(2+)</name>
        <dbReference type="ChEBI" id="CHEBI:18420"/>
    </cofactor>
</comment>
<dbReference type="EMBL" id="CARXXK010000004">
    <property type="protein sequence ID" value="CAI6366972.1"/>
    <property type="molecule type" value="Genomic_DNA"/>
</dbReference>
<keyword evidence="1" id="KW-0233">DNA recombination</keyword>
<keyword evidence="4" id="KW-1185">Reference proteome</keyword>